<feature type="compositionally biased region" description="Polar residues" evidence="2">
    <location>
        <begin position="490"/>
        <end position="501"/>
    </location>
</feature>
<sequence length="631" mass="71433">MSAARTLRSHKKASSTSAPKSAKSRATKSATTASVKKTRAKITRQSKAGQHAESKSAAQPSSTSLLKHSQQTTDEWYKAARTKNGYANYVKSGKKWLEEWTSEGRLDDEIGADAFDVIAEHTPLALRALTAYKCEHLERGFSSAEGLRSAFKDYFERVCGCQGDFWKYNSHTQKWEGNPVFESGFKTYYESLKNRHNRTGTATQALPMLPADLKVIMTYLDSDEGAKAFTVTQRLYFKAFASTAFTLWTRNDELVNLQFKDVKMDLRSKTGIPYHEFSLIFRKTNKDPTKVQKYMVQLDKVHPEVDCYTHVKAWKIHMEGLLGRSLTGNDFVFPALASTGQVKFGEPTSRSAFETLLNDVVEKSDALHGRNGKFTTHCFRRGGAQYRFLWADRKWSLKAVKWWGGWSSNENVGTLMRYLLDELMAYEEGFSDIMMDDRVIDRHETFMGEDNTAPLSKADLVKFEESMVAKLQLILSESTGARMPPLDCTEPSSMPESLARTSDNPPTSSSSPLSPASSPEPYVPRPSRIPSTKSLDDALTYWNHGAPGKGLDVPLKDWLTLFKPLDYSSEGVKFGNIRFVCEEFYTHCNGDFTLFELEFPGLRQRFTLLMKAVREKRKVRGDTKSRKRTHK</sequence>
<dbReference type="GO" id="GO:0015074">
    <property type="term" value="P:DNA integration"/>
    <property type="evidence" value="ECO:0007669"/>
    <property type="project" value="InterPro"/>
</dbReference>
<organism evidence="3 4">
    <name type="scientific">Favolaschia claudopus</name>
    <dbReference type="NCBI Taxonomy" id="2862362"/>
    <lineage>
        <taxon>Eukaryota</taxon>
        <taxon>Fungi</taxon>
        <taxon>Dikarya</taxon>
        <taxon>Basidiomycota</taxon>
        <taxon>Agaricomycotina</taxon>
        <taxon>Agaricomycetes</taxon>
        <taxon>Agaricomycetidae</taxon>
        <taxon>Agaricales</taxon>
        <taxon>Marasmiineae</taxon>
        <taxon>Mycenaceae</taxon>
        <taxon>Favolaschia</taxon>
    </lineage>
</organism>
<dbReference type="AlphaFoldDB" id="A0AAW0B2V0"/>
<dbReference type="InterPro" id="IPR011010">
    <property type="entry name" value="DNA_brk_join_enz"/>
</dbReference>
<comment type="caution">
    <text evidence="3">The sequence shown here is derived from an EMBL/GenBank/DDBJ whole genome shotgun (WGS) entry which is preliminary data.</text>
</comment>
<evidence type="ECO:0000313" key="4">
    <source>
        <dbReference type="Proteomes" id="UP001362999"/>
    </source>
</evidence>
<dbReference type="GO" id="GO:0006310">
    <property type="term" value="P:DNA recombination"/>
    <property type="evidence" value="ECO:0007669"/>
    <property type="project" value="UniProtKB-KW"/>
</dbReference>
<evidence type="ECO:0008006" key="5">
    <source>
        <dbReference type="Google" id="ProtNLM"/>
    </source>
</evidence>
<feature type="region of interest" description="Disordered" evidence="2">
    <location>
        <begin position="482"/>
        <end position="529"/>
    </location>
</feature>
<feature type="compositionally biased region" description="Polar residues" evidence="2">
    <location>
        <begin position="56"/>
        <end position="70"/>
    </location>
</feature>
<protein>
    <recommendedName>
        <fullName evidence="5">Tyr recombinase domain-containing protein</fullName>
    </recommendedName>
</protein>
<evidence type="ECO:0000313" key="3">
    <source>
        <dbReference type="EMBL" id="KAK7020371.1"/>
    </source>
</evidence>
<proteinExistence type="predicted"/>
<dbReference type="EMBL" id="JAWWNJ010000041">
    <property type="protein sequence ID" value="KAK7020371.1"/>
    <property type="molecule type" value="Genomic_DNA"/>
</dbReference>
<accession>A0AAW0B2V0</accession>
<dbReference type="InterPro" id="IPR013762">
    <property type="entry name" value="Integrase-like_cat_sf"/>
</dbReference>
<feature type="region of interest" description="Disordered" evidence="2">
    <location>
        <begin position="1"/>
        <end position="70"/>
    </location>
</feature>
<feature type="compositionally biased region" description="Low complexity" evidence="2">
    <location>
        <begin position="502"/>
        <end position="520"/>
    </location>
</feature>
<dbReference type="GO" id="GO:0003677">
    <property type="term" value="F:DNA binding"/>
    <property type="evidence" value="ECO:0007669"/>
    <property type="project" value="InterPro"/>
</dbReference>
<evidence type="ECO:0000256" key="2">
    <source>
        <dbReference type="SAM" id="MobiDB-lite"/>
    </source>
</evidence>
<reference evidence="3 4" key="1">
    <citation type="journal article" date="2024" name="J Genomics">
        <title>Draft genome sequencing and assembly of Favolaschia claudopus CIRM-BRFM 2984 isolated from oak limbs.</title>
        <authorList>
            <person name="Navarro D."/>
            <person name="Drula E."/>
            <person name="Chaduli D."/>
            <person name="Cazenave R."/>
            <person name="Ahrendt S."/>
            <person name="Wang J."/>
            <person name="Lipzen A."/>
            <person name="Daum C."/>
            <person name="Barry K."/>
            <person name="Grigoriev I.V."/>
            <person name="Favel A."/>
            <person name="Rosso M.N."/>
            <person name="Martin F."/>
        </authorList>
    </citation>
    <scope>NUCLEOTIDE SEQUENCE [LARGE SCALE GENOMIC DNA]</scope>
    <source>
        <strain evidence="3 4">CIRM-BRFM 2984</strain>
    </source>
</reference>
<evidence type="ECO:0000256" key="1">
    <source>
        <dbReference type="ARBA" id="ARBA00023172"/>
    </source>
</evidence>
<gene>
    <name evidence="3" type="ORF">R3P38DRAFT_2535612</name>
</gene>
<dbReference type="Proteomes" id="UP001362999">
    <property type="component" value="Unassembled WGS sequence"/>
</dbReference>
<keyword evidence="4" id="KW-1185">Reference proteome</keyword>
<dbReference type="Gene3D" id="1.10.443.10">
    <property type="entry name" value="Intergrase catalytic core"/>
    <property type="match status" value="1"/>
</dbReference>
<keyword evidence="1" id="KW-0233">DNA recombination</keyword>
<dbReference type="SUPFAM" id="SSF56349">
    <property type="entry name" value="DNA breaking-rejoining enzymes"/>
    <property type="match status" value="1"/>
</dbReference>
<name>A0AAW0B2V0_9AGAR</name>